<dbReference type="OrthoDB" id="8520696at2"/>
<comment type="subunit">
    <text evidence="2">Homotrimer.</text>
</comment>
<dbReference type="InterPro" id="IPR033900">
    <property type="entry name" value="Gram_neg_porin_domain"/>
</dbReference>
<dbReference type="PANTHER" id="PTHR34501">
    <property type="entry name" value="PROTEIN YDDL-RELATED"/>
    <property type="match status" value="1"/>
</dbReference>
<keyword evidence="7" id="KW-0406">Ion transport</keyword>
<dbReference type="PRINTS" id="PR00182">
    <property type="entry name" value="ECOLNEIPORIN"/>
</dbReference>
<dbReference type="KEGG" id="bpdz:BBN53_01945"/>
<dbReference type="GO" id="GO:0034220">
    <property type="term" value="P:monoatomic ion transmembrane transport"/>
    <property type="evidence" value="ECO:0007669"/>
    <property type="project" value="InterPro"/>
</dbReference>
<dbReference type="InterPro" id="IPR002299">
    <property type="entry name" value="Porin_Neis"/>
</dbReference>
<organism evidence="14 15">
    <name type="scientific">Bordetella pseudohinzii</name>
    <dbReference type="NCBI Taxonomy" id="1331258"/>
    <lineage>
        <taxon>Bacteria</taxon>
        <taxon>Pseudomonadati</taxon>
        <taxon>Pseudomonadota</taxon>
        <taxon>Betaproteobacteria</taxon>
        <taxon>Burkholderiales</taxon>
        <taxon>Alcaligenaceae</taxon>
        <taxon>Bordetella</taxon>
    </lineage>
</organism>
<name>A0A0J6BZ86_9BORD</name>
<keyword evidence="3" id="KW-0813">Transport</keyword>
<keyword evidence="16" id="KW-1185">Reference proteome</keyword>
<dbReference type="GO" id="GO:0046930">
    <property type="term" value="C:pore complex"/>
    <property type="evidence" value="ECO:0007669"/>
    <property type="project" value="UniProtKB-KW"/>
</dbReference>
<dbReference type="PRINTS" id="PR00184">
    <property type="entry name" value="NEISSPPORIN"/>
</dbReference>
<evidence type="ECO:0000256" key="6">
    <source>
        <dbReference type="ARBA" id="ARBA00022729"/>
    </source>
</evidence>
<reference evidence="13 16" key="2">
    <citation type="submission" date="2016-07" db="EMBL/GenBank/DDBJ databases">
        <title>Complete genome sequences of Bordetella pseudohinzii.</title>
        <authorList>
            <person name="Spilker T."/>
            <person name="Darrah R."/>
            <person name="LiPuma J.J."/>
        </authorList>
    </citation>
    <scope>NUCLEOTIDE SEQUENCE [LARGE SCALE GENOMIC DNA]</scope>
    <source>
        <strain evidence="13 16">HI4681</strain>
    </source>
</reference>
<dbReference type="RefSeq" id="WP_043210098.1">
    <property type="nucleotide sequence ID" value="NZ_CAJGUP010000228.1"/>
</dbReference>
<evidence type="ECO:0000313" key="15">
    <source>
        <dbReference type="Proteomes" id="UP000053096"/>
    </source>
</evidence>
<dbReference type="AlphaFoldDB" id="A0A0J6BZ86"/>
<dbReference type="Proteomes" id="UP000092950">
    <property type="component" value="Chromosome"/>
</dbReference>
<feature type="chain" id="PRO_5005268495" evidence="11">
    <location>
        <begin position="21"/>
        <end position="370"/>
    </location>
</feature>
<dbReference type="Pfam" id="PF13609">
    <property type="entry name" value="Porin_4"/>
    <property type="match status" value="1"/>
</dbReference>
<evidence type="ECO:0000256" key="3">
    <source>
        <dbReference type="ARBA" id="ARBA00022448"/>
    </source>
</evidence>
<reference evidence="14 15" key="1">
    <citation type="submission" date="2015-09" db="EMBL/GenBank/DDBJ databases">
        <authorList>
            <person name="Jackson K.R."/>
            <person name="Lunt B.L."/>
            <person name="Fisher J.N.B."/>
            <person name="Gardner A.V."/>
            <person name="Bailey M.E."/>
            <person name="Deus L.M."/>
            <person name="Earl A.S."/>
            <person name="Gibby P.D."/>
            <person name="Hartmann K.A."/>
            <person name="Liu J.E."/>
            <person name="Manci A.M."/>
            <person name="Nielsen D.A."/>
            <person name="Solomon M.B."/>
            <person name="Breakwell D.P."/>
            <person name="Burnett S.H."/>
            <person name="Grose J.H."/>
        </authorList>
    </citation>
    <scope>NUCLEOTIDE SEQUENCE [LARGE SCALE GENOMIC DNA]</scope>
    <source>
        <strain evidence="14 15">2789STDY5608636</strain>
    </source>
</reference>
<evidence type="ECO:0000256" key="7">
    <source>
        <dbReference type="ARBA" id="ARBA00023065"/>
    </source>
</evidence>
<evidence type="ECO:0000256" key="5">
    <source>
        <dbReference type="ARBA" id="ARBA00022692"/>
    </source>
</evidence>
<dbReference type="Gene3D" id="2.40.160.10">
    <property type="entry name" value="Porin"/>
    <property type="match status" value="1"/>
</dbReference>
<proteinExistence type="predicted"/>
<keyword evidence="9" id="KW-0472">Membrane</keyword>
<evidence type="ECO:0000256" key="8">
    <source>
        <dbReference type="ARBA" id="ARBA00023114"/>
    </source>
</evidence>
<dbReference type="PANTHER" id="PTHR34501:SF9">
    <property type="entry name" value="MAJOR OUTER MEMBRANE PROTEIN P.IA"/>
    <property type="match status" value="1"/>
</dbReference>
<feature type="signal peptide" evidence="11">
    <location>
        <begin position="1"/>
        <end position="20"/>
    </location>
</feature>
<evidence type="ECO:0000256" key="10">
    <source>
        <dbReference type="ARBA" id="ARBA00023237"/>
    </source>
</evidence>
<evidence type="ECO:0000313" key="13">
    <source>
        <dbReference type="EMBL" id="ANY14757.1"/>
    </source>
</evidence>
<evidence type="ECO:0000313" key="14">
    <source>
        <dbReference type="EMBL" id="CUI59006.1"/>
    </source>
</evidence>
<evidence type="ECO:0000256" key="2">
    <source>
        <dbReference type="ARBA" id="ARBA00011233"/>
    </source>
</evidence>
<protein>
    <submittedName>
        <fullName evidence="13 14">Porin</fullName>
    </submittedName>
</protein>
<dbReference type="GO" id="GO:0015288">
    <property type="term" value="F:porin activity"/>
    <property type="evidence" value="ECO:0007669"/>
    <property type="project" value="UniProtKB-KW"/>
</dbReference>
<keyword evidence="10" id="KW-0998">Cell outer membrane</keyword>
<dbReference type="SUPFAM" id="SSF56935">
    <property type="entry name" value="Porins"/>
    <property type="match status" value="1"/>
</dbReference>
<dbReference type="EMBL" id="CP016440">
    <property type="protein sequence ID" value="ANY14757.1"/>
    <property type="molecule type" value="Genomic_DNA"/>
</dbReference>
<evidence type="ECO:0000256" key="11">
    <source>
        <dbReference type="SAM" id="SignalP"/>
    </source>
</evidence>
<dbReference type="InterPro" id="IPR001702">
    <property type="entry name" value="Porin_Gram-ve"/>
</dbReference>
<accession>A0A0J6BZ86</accession>
<dbReference type="CDD" id="cd00342">
    <property type="entry name" value="gram_neg_porins"/>
    <property type="match status" value="1"/>
</dbReference>
<keyword evidence="8" id="KW-0626">Porin</keyword>
<keyword evidence="5" id="KW-0812">Transmembrane</keyword>
<accession>A0A0M7DYC6</accession>
<dbReference type="EMBL" id="CYTV01000003">
    <property type="protein sequence ID" value="CUI59006.1"/>
    <property type="molecule type" value="Genomic_DNA"/>
</dbReference>
<evidence type="ECO:0000313" key="16">
    <source>
        <dbReference type="Proteomes" id="UP000092950"/>
    </source>
</evidence>
<comment type="subcellular location">
    <subcellularLocation>
        <location evidence="1">Cell outer membrane</location>
        <topology evidence="1">Multi-pass membrane protein</topology>
    </subcellularLocation>
</comment>
<dbReference type="InterPro" id="IPR050298">
    <property type="entry name" value="Gram-neg_bact_OMP"/>
</dbReference>
<feature type="domain" description="Porin" evidence="12">
    <location>
        <begin position="7"/>
        <end position="350"/>
    </location>
</feature>
<keyword evidence="6 11" id="KW-0732">Signal</keyword>
<sequence length="370" mass="40040">MKKTLLAVALLAGFAGAAQAADSVTLYGLIDAGIGYEQVKFKGDKQNRFGAVQGVSSGSRFGMRGVEDLGDGLRAVFNLEAGFGPLNGNSQQNGRLFGRQATVGLDSDTWGRLEFGRQTNMASKFLGSIDPFSISYNTANLGTTFSTANTMRLDNMVLYQTPSFSGFKFGIGYAFNADDTQDTNGRKGFQTNDNNRVLTTGLQYLNGPLNVALVYDRMNVSNNITGGKDTDSVQAYALGASYDFEVVKLAAAFGQTRDGWFVGQDMGTTPDGMNKFGSFRGADGFRANSYMIGATVPLGRHAVFGSWQRATPDNDKLTGDDATFNVYSLGYTYDLSKRTNLYAYASYADNYAFQHDAKDTAFAVGIRHRF</sequence>
<dbReference type="GO" id="GO:0009279">
    <property type="term" value="C:cell outer membrane"/>
    <property type="evidence" value="ECO:0007669"/>
    <property type="project" value="UniProtKB-SubCell"/>
</dbReference>
<evidence type="ECO:0000256" key="4">
    <source>
        <dbReference type="ARBA" id="ARBA00022452"/>
    </source>
</evidence>
<dbReference type="Proteomes" id="UP000053096">
    <property type="component" value="Unassembled WGS sequence"/>
</dbReference>
<evidence type="ECO:0000256" key="9">
    <source>
        <dbReference type="ARBA" id="ARBA00023136"/>
    </source>
</evidence>
<keyword evidence="4" id="KW-1134">Transmembrane beta strand</keyword>
<dbReference type="InterPro" id="IPR023614">
    <property type="entry name" value="Porin_dom_sf"/>
</dbReference>
<evidence type="ECO:0000259" key="12">
    <source>
        <dbReference type="Pfam" id="PF13609"/>
    </source>
</evidence>
<evidence type="ECO:0000256" key="1">
    <source>
        <dbReference type="ARBA" id="ARBA00004571"/>
    </source>
</evidence>
<gene>
    <name evidence="13" type="ORF">BBN53_01945</name>
    <name evidence="14" type="ORF">ERS370011_01259</name>
</gene>